<feature type="domain" description="HD" evidence="9">
    <location>
        <begin position="489"/>
        <end position="613"/>
    </location>
</feature>
<evidence type="ECO:0000259" key="9">
    <source>
        <dbReference type="PROSITE" id="PS51831"/>
    </source>
</evidence>
<evidence type="ECO:0000256" key="5">
    <source>
        <dbReference type="ARBA" id="ARBA00022842"/>
    </source>
</evidence>
<dbReference type="InterPro" id="IPR006674">
    <property type="entry name" value="HD_domain"/>
</dbReference>
<dbReference type="InterPro" id="IPR003607">
    <property type="entry name" value="HD/PDEase_dom"/>
</dbReference>
<dbReference type="Pfam" id="PF01966">
    <property type="entry name" value="HD"/>
    <property type="match status" value="1"/>
</dbReference>
<sequence length="918" mass="102759">MTSRIDSLPHRRQIIDRRALADALAALDAADPSALRRAATAHLKQALDLGRAEIQRRLIDHPTRGLEAAAAQAFLADQLLRLLYDFVTTRLYPNTNPTAAERIALVAVGGYGRGEMAPFSDIDIAFITPWKQPAWAEQIIESMLYALWDMGLKVGHSSRSLDEMVRQAKADITVRTALLEGRYIWGDIALYDEAARRFKAEVQADTARQFIADKLDERNARHKKMGDSRYVVEPNVKEGKGGLRDLHTLFWIGKYAYNVRTVAELVETGLLTRAEYRQFNRAENFLWAVRCHLHSIAGRAEDRLTFDMQREIAGRMNYADRPGKSPVERFMQFYFLQAKAVGDLTGLFLAHLDEKFAARGRRFGLPRLRRRPGKLRGFVLDRGRLAIPSEDFFEADPARLVELFQLADLHGLEIHPLAMRAAARDAKLVDDIRREPRANAFFLDVLTSPRDPETVLRWMNEAGVFGRLVPDFGRVVAQMQFDMYHHYTVDEHTIRAIGLLSQIEHGTLKEEHPLSTGILKHIGESSRRVLYVAVLLHDIAKGRGGDHSVLGAEVARRLCPRFGLNAAETETVAWLVRHHLLMSATVFKRDLADFKTILDFCEVVKSPERLRLLLVLTVVDIRAVGPGVWNGWKKQLLTELYDAAEEVLRLGHKHKGRGERIAAKQAALAQTLGWDDARFAAHVRRLPEAYWIAEPDDVLARNARTMAEAGDAALSIAAQVYPERGATLVTIYATDHPGLFYRAAGAIHVAGGNIIDARIHTTRDGMALDNFLVQDPVGRPFDHPDQLARLETSIEDAFANRTRLADRLKAKPLPRARAEAFEIAPNVIIDNGASNRFTVIEVNARDGPALLNRLAHALFQSKVTLHSAHVATYGERAVDTFYVTDLTGEKIANAQRLKALERRLLAAAAGTLDEAEAA</sequence>
<dbReference type="InterPro" id="IPR002912">
    <property type="entry name" value="ACT_dom"/>
</dbReference>
<dbReference type="PROSITE" id="PS51671">
    <property type="entry name" value="ACT"/>
    <property type="match status" value="2"/>
</dbReference>
<keyword evidence="5 7" id="KW-0460">Magnesium</keyword>
<comment type="cofactor">
    <cofactor evidence="7">
        <name>Mg(2+)</name>
        <dbReference type="ChEBI" id="CHEBI:18420"/>
    </cofactor>
</comment>
<dbReference type="Pfam" id="PF08335">
    <property type="entry name" value="GlnD_UR_UTase"/>
    <property type="match status" value="1"/>
</dbReference>
<organism evidence="10 11">
    <name type="scientific">Hephaestia caeni</name>
    <dbReference type="NCBI Taxonomy" id="645617"/>
    <lineage>
        <taxon>Bacteria</taxon>
        <taxon>Pseudomonadati</taxon>
        <taxon>Pseudomonadota</taxon>
        <taxon>Alphaproteobacteria</taxon>
        <taxon>Sphingomonadales</taxon>
        <taxon>Sphingomonadaceae</taxon>
        <taxon>Hephaestia</taxon>
    </lineage>
</organism>
<dbReference type="SUPFAM" id="SSF81301">
    <property type="entry name" value="Nucleotidyltransferase"/>
    <property type="match status" value="1"/>
</dbReference>
<keyword evidence="2 7" id="KW-0548">Nucleotidyltransferase</keyword>
<dbReference type="Proteomes" id="UP000266568">
    <property type="component" value="Unassembled WGS sequence"/>
</dbReference>
<evidence type="ECO:0000259" key="8">
    <source>
        <dbReference type="PROSITE" id="PS51671"/>
    </source>
</evidence>
<dbReference type="CDD" id="cd04899">
    <property type="entry name" value="ACT_ACR-UUR-like_2"/>
    <property type="match status" value="1"/>
</dbReference>
<dbReference type="SUPFAM" id="SSF55021">
    <property type="entry name" value="ACT-like"/>
    <property type="match status" value="2"/>
</dbReference>
<evidence type="ECO:0000256" key="6">
    <source>
        <dbReference type="ARBA" id="ARBA00023268"/>
    </source>
</evidence>
<comment type="domain">
    <text evidence="7">Has four distinct domains: an N-terminal nucleotidyltransferase (NT) domain responsible for UTase activity, a central HD domain that encodes UR activity, and two C-terminal ACT domains that seem to have a role in glutamine sensing.</text>
</comment>
<dbReference type="EMBL" id="QXDC01000004">
    <property type="protein sequence ID" value="RIA37840.1"/>
    <property type="molecule type" value="Genomic_DNA"/>
</dbReference>
<comment type="caution">
    <text evidence="10">The sequence shown here is derived from an EMBL/GenBank/DDBJ whole genome shotgun (WGS) entry which is preliminary data.</text>
</comment>
<dbReference type="CDD" id="cd05401">
    <property type="entry name" value="NT_GlnE_GlnD_like"/>
    <property type="match status" value="1"/>
</dbReference>
<dbReference type="GO" id="GO:0008773">
    <property type="term" value="F:[protein-PII] uridylyltransferase activity"/>
    <property type="evidence" value="ECO:0007669"/>
    <property type="project" value="UniProtKB-UniRule"/>
</dbReference>
<dbReference type="PROSITE" id="PS51831">
    <property type="entry name" value="HD"/>
    <property type="match status" value="1"/>
</dbReference>
<dbReference type="PANTHER" id="PTHR47320">
    <property type="entry name" value="BIFUNCTIONAL URIDYLYLTRANSFERASE/URIDYLYL-REMOVING ENZYME"/>
    <property type="match status" value="1"/>
</dbReference>
<evidence type="ECO:0000256" key="1">
    <source>
        <dbReference type="ARBA" id="ARBA00022679"/>
    </source>
</evidence>
<dbReference type="SMART" id="SM00471">
    <property type="entry name" value="HDc"/>
    <property type="match status" value="1"/>
</dbReference>
<evidence type="ECO:0000256" key="7">
    <source>
        <dbReference type="HAMAP-Rule" id="MF_00277"/>
    </source>
</evidence>
<dbReference type="GO" id="GO:0008081">
    <property type="term" value="F:phosphoric diester hydrolase activity"/>
    <property type="evidence" value="ECO:0007669"/>
    <property type="project" value="UniProtKB-UniRule"/>
</dbReference>
<dbReference type="SUPFAM" id="SSF81891">
    <property type="entry name" value="Poly A polymerase C-terminal region-like"/>
    <property type="match status" value="1"/>
</dbReference>
<accession>A0A397NJX4</accession>
<comment type="catalytic activity">
    <reaction evidence="7">
        <text>[protein-PII]-uridylyl-L-tyrosine + H2O = [protein-PII]-L-tyrosine + UMP + H(+)</text>
        <dbReference type="Rhea" id="RHEA:48600"/>
        <dbReference type="Rhea" id="RHEA-COMP:12147"/>
        <dbReference type="Rhea" id="RHEA-COMP:12148"/>
        <dbReference type="ChEBI" id="CHEBI:15377"/>
        <dbReference type="ChEBI" id="CHEBI:15378"/>
        <dbReference type="ChEBI" id="CHEBI:46858"/>
        <dbReference type="ChEBI" id="CHEBI:57865"/>
        <dbReference type="ChEBI" id="CHEBI:90602"/>
    </reaction>
</comment>
<dbReference type="NCBIfam" id="NF003467">
    <property type="entry name" value="PRK05092.1"/>
    <property type="match status" value="1"/>
</dbReference>
<keyword evidence="11" id="KW-1185">Reference proteome</keyword>
<evidence type="ECO:0000313" key="11">
    <source>
        <dbReference type="Proteomes" id="UP000266568"/>
    </source>
</evidence>
<dbReference type="InterPro" id="IPR010043">
    <property type="entry name" value="UTase/UR"/>
</dbReference>
<dbReference type="Gene3D" id="3.30.460.10">
    <property type="entry name" value="Beta Polymerase, domain 2"/>
    <property type="match status" value="1"/>
</dbReference>
<dbReference type="PANTHER" id="PTHR47320:SF1">
    <property type="entry name" value="BIFUNCTIONAL URIDYLYLTRANSFERASE_URIDYLYL-REMOVING ENZYME"/>
    <property type="match status" value="1"/>
</dbReference>
<proteinExistence type="inferred from homology"/>
<evidence type="ECO:0000313" key="10">
    <source>
        <dbReference type="EMBL" id="RIA37840.1"/>
    </source>
</evidence>
<dbReference type="InterPro" id="IPR013546">
    <property type="entry name" value="PII_UdlTrfase/GS_AdlTrfase"/>
</dbReference>
<dbReference type="InterPro" id="IPR043519">
    <property type="entry name" value="NT_sf"/>
</dbReference>
<dbReference type="EC" id="2.7.7.59" evidence="7"/>
<comment type="caution">
    <text evidence="7">Lacks conserved residue(s) required for the propagation of feature annotation.</text>
</comment>
<comment type="function">
    <text evidence="7">Modifies, by uridylylation and deuridylylation, the PII regulatory proteins (GlnB and homologs), in response to the nitrogen status of the cell that GlnD senses through the glutamine level. Under low glutamine levels, catalyzes the conversion of the PII proteins and UTP to PII-UMP and PPi, while under higher glutamine levels, GlnD hydrolyzes PII-UMP to PII and UMP (deuridylylation). Thus, controls uridylylation state and activity of the PII proteins, and plays an important role in the regulation of nitrogen metabolism.</text>
</comment>
<dbReference type="EC" id="3.1.4.-" evidence="7"/>
<dbReference type="PIRSF" id="PIRSF006288">
    <property type="entry name" value="PII_uridyltransf"/>
    <property type="match status" value="1"/>
</dbReference>
<comment type="catalytic activity">
    <reaction evidence="7">
        <text>[protein-PII]-L-tyrosine + UTP = [protein-PII]-uridylyl-L-tyrosine + diphosphate</text>
        <dbReference type="Rhea" id="RHEA:13673"/>
        <dbReference type="Rhea" id="RHEA-COMP:12147"/>
        <dbReference type="Rhea" id="RHEA-COMP:12148"/>
        <dbReference type="ChEBI" id="CHEBI:33019"/>
        <dbReference type="ChEBI" id="CHEBI:46398"/>
        <dbReference type="ChEBI" id="CHEBI:46858"/>
        <dbReference type="ChEBI" id="CHEBI:90602"/>
        <dbReference type="EC" id="2.7.7.59"/>
    </reaction>
</comment>
<dbReference type="OrthoDB" id="9758038at2"/>
<dbReference type="Pfam" id="PF01909">
    <property type="entry name" value="NTP_transf_2"/>
    <property type="match status" value="1"/>
</dbReference>
<dbReference type="InterPro" id="IPR002934">
    <property type="entry name" value="Polymerase_NTP_transf_dom"/>
</dbReference>
<name>A0A397NJX4_9SPHN</name>
<keyword evidence="3" id="KW-0677">Repeat</keyword>
<feature type="domain" description="ACT" evidence="8">
    <location>
        <begin position="728"/>
        <end position="804"/>
    </location>
</feature>
<comment type="similarity">
    <text evidence="7">Belongs to the GlnD family.</text>
</comment>
<evidence type="ECO:0000256" key="4">
    <source>
        <dbReference type="ARBA" id="ARBA00022801"/>
    </source>
</evidence>
<dbReference type="Gene3D" id="3.30.70.260">
    <property type="match status" value="1"/>
</dbReference>
<dbReference type="RefSeq" id="WP_119037092.1">
    <property type="nucleotide sequence ID" value="NZ_QXDC01000004.1"/>
</dbReference>
<dbReference type="InterPro" id="IPR045865">
    <property type="entry name" value="ACT-like_dom_sf"/>
</dbReference>
<protein>
    <recommendedName>
        <fullName evidence="7">Bifunctional uridylyltransferase/uridylyl-removing enzyme</fullName>
        <shortName evidence="7">UTase/UR</shortName>
    </recommendedName>
    <alternativeName>
        <fullName evidence="7">Bifunctional [protein-PII] modification enzyme</fullName>
    </alternativeName>
    <alternativeName>
        <fullName evidence="7">Bifunctional nitrogen sensor protein</fullName>
    </alternativeName>
    <domain>
        <recommendedName>
            <fullName evidence="7">[Protein-PII] uridylyltransferase</fullName>
            <shortName evidence="7">PII uridylyltransferase</shortName>
            <shortName evidence="7">UTase</shortName>
            <ecNumber evidence="7">2.7.7.59</ecNumber>
        </recommendedName>
    </domain>
    <domain>
        <recommendedName>
            <fullName evidence="7">[Protein-PII]-UMP uridylyl-removing enzyme</fullName>
            <shortName evidence="7">UR</shortName>
            <ecNumber evidence="7">3.1.4.-</ecNumber>
        </recommendedName>
    </domain>
</protein>
<dbReference type="SUPFAM" id="SSF81593">
    <property type="entry name" value="Nucleotidyltransferase substrate binding subunit/domain"/>
    <property type="match status" value="1"/>
</dbReference>
<keyword evidence="6 7" id="KW-0511">Multifunctional enzyme</keyword>
<dbReference type="Gene3D" id="1.10.3090.10">
    <property type="entry name" value="cca-adding enzyme, domain 2"/>
    <property type="match status" value="1"/>
</dbReference>
<dbReference type="CDD" id="cd04900">
    <property type="entry name" value="ACT_UUR-like_1"/>
    <property type="match status" value="1"/>
</dbReference>
<gene>
    <name evidence="7" type="primary">glnD</name>
    <name evidence="10" type="ORF">DFR49_3729</name>
</gene>
<keyword evidence="4 7" id="KW-0378">Hydrolase</keyword>
<dbReference type="AlphaFoldDB" id="A0A397NJX4"/>
<feature type="region of interest" description="Uridylyltransferase" evidence="7">
    <location>
        <begin position="1"/>
        <end position="372"/>
    </location>
</feature>
<comment type="activity regulation">
    <text evidence="7">Uridylyltransferase (UTase) activity is inhibited by glutamine, while glutamine activates uridylyl-removing (UR) activity.</text>
</comment>
<dbReference type="CDD" id="cd00077">
    <property type="entry name" value="HDc"/>
    <property type="match status" value="1"/>
</dbReference>
<evidence type="ECO:0000256" key="3">
    <source>
        <dbReference type="ARBA" id="ARBA00022737"/>
    </source>
</evidence>
<reference evidence="10 11" key="1">
    <citation type="submission" date="2018-08" db="EMBL/GenBank/DDBJ databases">
        <title>Genomic Encyclopedia of Type Strains, Phase IV (KMG-IV): sequencing the most valuable type-strain genomes for metagenomic binning, comparative biology and taxonomic classification.</title>
        <authorList>
            <person name="Goeker M."/>
        </authorList>
    </citation>
    <scope>NUCLEOTIDE SEQUENCE [LARGE SCALE GENOMIC DNA]</scope>
    <source>
        <strain evidence="10 11">DSM 25527</strain>
    </source>
</reference>
<evidence type="ECO:0000256" key="2">
    <source>
        <dbReference type="ARBA" id="ARBA00022695"/>
    </source>
</evidence>
<dbReference type="GO" id="GO:0006808">
    <property type="term" value="P:regulation of nitrogen utilization"/>
    <property type="evidence" value="ECO:0007669"/>
    <property type="project" value="UniProtKB-UniRule"/>
</dbReference>
<feature type="domain" description="ACT" evidence="8">
    <location>
        <begin position="839"/>
        <end position="914"/>
    </location>
</feature>
<keyword evidence="1 7" id="KW-0808">Transferase</keyword>
<dbReference type="HAMAP" id="MF_00277">
    <property type="entry name" value="PII_uridylyl_transf"/>
    <property type="match status" value="1"/>
</dbReference>
<dbReference type="NCBIfam" id="TIGR01693">
    <property type="entry name" value="UTase_glnD"/>
    <property type="match status" value="1"/>
</dbReference>